<dbReference type="Proteomes" id="UP000620124">
    <property type="component" value="Unassembled WGS sequence"/>
</dbReference>
<dbReference type="AlphaFoldDB" id="A0A8H6Z7T2"/>
<keyword evidence="2" id="KW-1185">Reference proteome</keyword>
<evidence type="ECO:0000313" key="1">
    <source>
        <dbReference type="EMBL" id="KAF7372184.1"/>
    </source>
</evidence>
<name>A0A8H6Z7T2_9AGAR</name>
<accession>A0A8H6Z7T2</accession>
<reference evidence="1" key="1">
    <citation type="submission" date="2020-05" db="EMBL/GenBank/DDBJ databases">
        <title>Mycena genomes resolve the evolution of fungal bioluminescence.</title>
        <authorList>
            <person name="Tsai I.J."/>
        </authorList>
    </citation>
    <scope>NUCLEOTIDE SEQUENCE</scope>
    <source>
        <strain evidence="1">CCC161011</strain>
    </source>
</reference>
<comment type="caution">
    <text evidence="1">The sequence shown here is derived from an EMBL/GenBank/DDBJ whole genome shotgun (WGS) entry which is preliminary data.</text>
</comment>
<gene>
    <name evidence="1" type="ORF">MVEN_00077600</name>
</gene>
<organism evidence="1 2">
    <name type="scientific">Mycena venus</name>
    <dbReference type="NCBI Taxonomy" id="2733690"/>
    <lineage>
        <taxon>Eukaryota</taxon>
        <taxon>Fungi</taxon>
        <taxon>Dikarya</taxon>
        <taxon>Basidiomycota</taxon>
        <taxon>Agaricomycotina</taxon>
        <taxon>Agaricomycetes</taxon>
        <taxon>Agaricomycetidae</taxon>
        <taxon>Agaricales</taxon>
        <taxon>Marasmiineae</taxon>
        <taxon>Mycenaceae</taxon>
        <taxon>Mycena</taxon>
    </lineage>
</organism>
<proteinExistence type="predicted"/>
<sequence length="140" mass="16216">MVRWTPDSQEYQAGIVLTTEQRYHKALMEVERLVVQQLFELTKLGMSSLAYNLRDKIAKALKTWSEAIRHVITDYNEAAASLTPLRERLTFAEVIHMTSLAEFDILCDTQQDIRLLPWTQPARCEAMVLHFGIKHAKEEI</sequence>
<evidence type="ECO:0000313" key="2">
    <source>
        <dbReference type="Proteomes" id="UP000620124"/>
    </source>
</evidence>
<dbReference type="OrthoDB" id="2676448at2759"/>
<dbReference type="EMBL" id="JACAZI010000001">
    <property type="protein sequence ID" value="KAF7372184.1"/>
    <property type="molecule type" value="Genomic_DNA"/>
</dbReference>
<protein>
    <submittedName>
        <fullName evidence="1">Uncharacterized protein</fullName>
    </submittedName>
</protein>